<evidence type="ECO:0000313" key="3">
    <source>
        <dbReference type="Proteomes" id="UP001465153"/>
    </source>
</evidence>
<gene>
    <name evidence="2" type="ORF">NBRC116591_23540</name>
</gene>
<dbReference type="RefSeq" id="WP_353303264.1">
    <property type="nucleotide sequence ID" value="NZ_BAABWN010000007.1"/>
</dbReference>
<feature type="region of interest" description="Disordered" evidence="1">
    <location>
        <begin position="1"/>
        <end position="68"/>
    </location>
</feature>
<reference evidence="2 3" key="1">
    <citation type="submission" date="2024-04" db="EMBL/GenBank/DDBJ databases">
        <title>Draft genome sequence of Sessilibacter corallicola NBRC 116591.</title>
        <authorList>
            <person name="Miyakawa T."/>
            <person name="Kusuya Y."/>
            <person name="Miura T."/>
        </authorList>
    </citation>
    <scope>NUCLEOTIDE SEQUENCE [LARGE SCALE GENOMIC DNA]</scope>
    <source>
        <strain evidence="2 3">KU-00831-HH</strain>
    </source>
</reference>
<dbReference type="InterPro" id="IPR008727">
    <property type="entry name" value="PAAR_motif"/>
</dbReference>
<protein>
    <recommendedName>
        <fullName evidence="4">PAAR domain-containing protein</fullName>
    </recommendedName>
</protein>
<keyword evidence="3" id="KW-1185">Reference proteome</keyword>
<name>A0ABQ0AA68_9GAMM</name>
<dbReference type="Gene3D" id="2.60.200.60">
    <property type="match status" value="1"/>
</dbReference>
<evidence type="ECO:0000313" key="2">
    <source>
        <dbReference type="EMBL" id="GAA6168543.1"/>
    </source>
</evidence>
<dbReference type="Pfam" id="PF05488">
    <property type="entry name" value="PAAR_motif"/>
    <property type="match status" value="1"/>
</dbReference>
<dbReference type="NCBIfam" id="NF033420">
    <property type="entry name" value="T6SS_PAAR_dom"/>
    <property type="match status" value="1"/>
</dbReference>
<dbReference type="EMBL" id="BAABWN010000007">
    <property type="protein sequence ID" value="GAA6168543.1"/>
    <property type="molecule type" value="Genomic_DNA"/>
</dbReference>
<dbReference type="Proteomes" id="UP001465153">
    <property type="component" value="Unassembled WGS sequence"/>
</dbReference>
<organism evidence="2 3">
    <name type="scientific">Sessilibacter corallicola</name>
    <dbReference type="NCBI Taxonomy" id="2904075"/>
    <lineage>
        <taxon>Bacteria</taxon>
        <taxon>Pseudomonadati</taxon>
        <taxon>Pseudomonadota</taxon>
        <taxon>Gammaproteobacteria</taxon>
        <taxon>Cellvibrionales</taxon>
        <taxon>Cellvibrionaceae</taxon>
        <taxon>Sessilibacter</taxon>
    </lineage>
</organism>
<accession>A0ABQ0AA68</accession>
<evidence type="ECO:0008006" key="4">
    <source>
        <dbReference type="Google" id="ProtNLM"/>
    </source>
</evidence>
<sequence>MGSKSRQPAGRLGDTGSNHGAWPPTPIISGSSDVLINGKPAARKGDSLLPHAKPKSPPHGRSISEGSGSVYINGRPAARVLDAISCGGLVCTGSGNVLIGDDPQLEKVAPLETYVGEFILYKTDNRPFEGYYYEIRSEAGSLLGYGTTDALGYTERIETDSAQRITAYQSIMRESERITEDWQSKLDAAVEAAKTQSEADVSMT</sequence>
<comment type="caution">
    <text evidence="2">The sequence shown here is derived from an EMBL/GenBank/DDBJ whole genome shotgun (WGS) entry which is preliminary data.</text>
</comment>
<evidence type="ECO:0000256" key="1">
    <source>
        <dbReference type="SAM" id="MobiDB-lite"/>
    </source>
</evidence>
<proteinExistence type="predicted"/>
<dbReference type="CDD" id="cd14737">
    <property type="entry name" value="PAAR_1"/>
    <property type="match status" value="1"/>
</dbReference>